<organism evidence="8 9">
    <name type="scientific">Rhamnusium bicolor</name>
    <dbReference type="NCBI Taxonomy" id="1586634"/>
    <lineage>
        <taxon>Eukaryota</taxon>
        <taxon>Metazoa</taxon>
        <taxon>Ecdysozoa</taxon>
        <taxon>Arthropoda</taxon>
        <taxon>Hexapoda</taxon>
        <taxon>Insecta</taxon>
        <taxon>Pterygota</taxon>
        <taxon>Neoptera</taxon>
        <taxon>Endopterygota</taxon>
        <taxon>Coleoptera</taxon>
        <taxon>Polyphaga</taxon>
        <taxon>Cucujiformia</taxon>
        <taxon>Chrysomeloidea</taxon>
        <taxon>Cerambycidae</taxon>
        <taxon>Lepturinae</taxon>
        <taxon>Rhagiini</taxon>
        <taxon>Rhamnusium</taxon>
    </lineage>
</organism>
<dbReference type="GO" id="GO:0016836">
    <property type="term" value="F:hydro-lyase activity"/>
    <property type="evidence" value="ECO:0007669"/>
    <property type="project" value="TreeGrafter"/>
</dbReference>
<dbReference type="PANTHER" id="PTHR43602">
    <property type="match status" value="1"/>
</dbReference>
<evidence type="ECO:0000256" key="5">
    <source>
        <dbReference type="ARBA" id="ARBA00023128"/>
    </source>
</evidence>
<dbReference type="PANTHER" id="PTHR43602:SF1">
    <property type="entry name" value="ENOYL-COA HYDRATASE DOMAIN-CONTAINING PROTEIN 3, MITOCHONDRIAL"/>
    <property type="match status" value="1"/>
</dbReference>
<evidence type="ECO:0000313" key="9">
    <source>
        <dbReference type="Proteomes" id="UP001162156"/>
    </source>
</evidence>
<keyword evidence="3" id="KW-0809">Transit peptide</keyword>
<dbReference type="AlphaFoldDB" id="A0AAV8YI15"/>
<dbReference type="Proteomes" id="UP001162156">
    <property type="component" value="Unassembled WGS sequence"/>
</dbReference>
<sequence>MFFKIGREFKVLHLILKNNFSSSIRTNTEFYNGVKKITLCDQKTRNSLSLAMMEDLLENINKDKNNQDLRIIILAADGPVFSAGHNLKELVACSTKATSEAGRPQHEKIFRICSELMYSIIDCPVPIIAQVDGLAAAAGCQLVAQCDIVLCTENSKFSTPGANFGIFCSTPGIPIARKVRKSTALNMLLTGLPITAAEAKSSGLVTSVHSKEDLENEIKVICDAIISKSRSVIELGKRFYYKQVDLDIKKAYKLGAIQMVENLEITDGKEGVRSFVEKRKPIWSHSNC</sequence>
<dbReference type="Gene3D" id="1.10.12.10">
    <property type="entry name" value="Lyase 2-enoyl-coa Hydratase, Chain A, domain 2"/>
    <property type="match status" value="1"/>
</dbReference>
<dbReference type="InterPro" id="IPR052377">
    <property type="entry name" value="Mitochondrial_ECH-domain"/>
</dbReference>
<dbReference type="InterPro" id="IPR029045">
    <property type="entry name" value="ClpP/crotonase-like_dom_sf"/>
</dbReference>
<keyword evidence="5" id="KW-0496">Mitochondrion</keyword>
<dbReference type="SUPFAM" id="SSF52096">
    <property type="entry name" value="ClpP/crotonase"/>
    <property type="match status" value="1"/>
</dbReference>
<comment type="subcellular location">
    <subcellularLocation>
        <location evidence="1">Mitochondrion</location>
    </subcellularLocation>
</comment>
<evidence type="ECO:0000256" key="7">
    <source>
        <dbReference type="ARBA" id="ARBA00040545"/>
    </source>
</evidence>
<dbReference type="Gene3D" id="3.90.226.10">
    <property type="entry name" value="2-enoyl-CoA Hydratase, Chain A, domain 1"/>
    <property type="match status" value="1"/>
</dbReference>
<evidence type="ECO:0000256" key="2">
    <source>
        <dbReference type="ARBA" id="ARBA00022832"/>
    </source>
</evidence>
<evidence type="ECO:0000256" key="4">
    <source>
        <dbReference type="ARBA" id="ARBA00023098"/>
    </source>
</evidence>
<dbReference type="CDD" id="cd06558">
    <property type="entry name" value="crotonase-like"/>
    <property type="match status" value="1"/>
</dbReference>
<evidence type="ECO:0000313" key="8">
    <source>
        <dbReference type="EMBL" id="KAJ8950607.1"/>
    </source>
</evidence>
<dbReference type="InterPro" id="IPR014748">
    <property type="entry name" value="Enoyl-CoA_hydra_C"/>
</dbReference>
<reference evidence="8" key="1">
    <citation type="journal article" date="2023" name="Insect Mol. Biol.">
        <title>Genome sequencing provides insights into the evolution of gene families encoding plant cell wall-degrading enzymes in longhorned beetles.</title>
        <authorList>
            <person name="Shin N.R."/>
            <person name="Okamura Y."/>
            <person name="Kirsch R."/>
            <person name="Pauchet Y."/>
        </authorList>
    </citation>
    <scope>NUCLEOTIDE SEQUENCE</scope>
    <source>
        <strain evidence="8">RBIC_L_NR</strain>
    </source>
</reference>
<dbReference type="GO" id="GO:0005739">
    <property type="term" value="C:mitochondrion"/>
    <property type="evidence" value="ECO:0007669"/>
    <property type="project" value="UniProtKB-SubCell"/>
</dbReference>
<dbReference type="InterPro" id="IPR001753">
    <property type="entry name" value="Enoyl-CoA_hydra/iso"/>
</dbReference>
<keyword evidence="2" id="KW-0276">Fatty acid metabolism</keyword>
<dbReference type="Pfam" id="PF00378">
    <property type="entry name" value="ECH_1"/>
    <property type="match status" value="1"/>
</dbReference>
<evidence type="ECO:0000256" key="6">
    <source>
        <dbReference type="ARBA" id="ARBA00037410"/>
    </source>
</evidence>
<dbReference type="EMBL" id="JANEYF010002166">
    <property type="protein sequence ID" value="KAJ8950607.1"/>
    <property type="molecule type" value="Genomic_DNA"/>
</dbReference>
<evidence type="ECO:0000256" key="3">
    <source>
        <dbReference type="ARBA" id="ARBA00022946"/>
    </source>
</evidence>
<keyword evidence="9" id="KW-1185">Reference proteome</keyword>
<keyword evidence="4" id="KW-0443">Lipid metabolism</keyword>
<comment type="function">
    <text evidence="6">May play a role in fatty acid biosynthesis and insulin sensitivity.</text>
</comment>
<evidence type="ECO:0000256" key="1">
    <source>
        <dbReference type="ARBA" id="ARBA00004173"/>
    </source>
</evidence>
<protein>
    <recommendedName>
        <fullName evidence="7">Enoyl-CoA hydratase domain-containing protein 3, mitochondrial</fullName>
    </recommendedName>
</protein>
<gene>
    <name evidence="8" type="ORF">NQ314_007833</name>
</gene>
<proteinExistence type="predicted"/>
<name>A0AAV8YI15_9CUCU</name>
<comment type="caution">
    <text evidence="8">The sequence shown here is derived from an EMBL/GenBank/DDBJ whole genome shotgun (WGS) entry which is preliminary data.</text>
</comment>
<dbReference type="GO" id="GO:0006631">
    <property type="term" value="P:fatty acid metabolic process"/>
    <property type="evidence" value="ECO:0007669"/>
    <property type="project" value="UniProtKB-KW"/>
</dbReference>
<accession>A0AAV8YI15</accession>